<dbReference type="PANTHER" id="PTHR13778">
    <property type="entry name" value="GLYCOSYLTRANSFERASE 8 DOMAIN-CONTAINING PROTEIN"/>
    <property type="match status" value="1"/>
</dbReference>
<proteinExistence type="predicted"/>
<dbReference type="RefSeq" id="WP_379662972.1">
    <property type="nucleotide sequence ID" value="NZ_JBHUDG010000018.1"/>
</dbReference>
<dbReference type="CDD" id="cd04194">
    <property type="entry name" value="GT8_A4GalT_like"/>
    <property type="match status" value="1"/>
</dbReference>
<evidence type="ECO:0000313" key="4">
    <source>
        <dbReference type="EMBL" id="MFD1630597.1"/>
    </source>
</evidence>
<reference evidence="5" key="1">
    <citation type="journal article" date="2019" name="Int. J. Syst. Evol. Microbiol.">
        <title>The Global Catalogue of Microorganisms (GCM) 10K type strain sequencing project: providing services to taxonomists for standard genome sequencing and annotation.</title>
        <authorList>
            <consortium name="The Broad Institute Genomics Platform"/>
            <consortium name="The Broad Institute Genome Sequencing Center for Infectious Disease"/>
            <person name="Wu L."/>
            <person name="Ma J."/>
        </authorList>
    </citation>
    <scope>NUCLEOTIDE SEQUENCE [LARGE SCALE GENOMIC DNA]</scope>
    <source>
        <strain evidence="5">CCUG 53762</strain>
    </source>
</reference>
<keyword evidence="3" id="KW-0479">Metal-binding</keyword>
<dbReference type="Proteomes" id="UP001597118">
    <property type="component" value="Unassembled WGS sequence"/>
</dbReference>
<evidence type="ECO:0000256" key="2">
    <source>
        <dbReference type="ARBA" id="ARBA00022679"/>
    </source>
</evidence>
<accession>A0ABW4IDU5</accession>
<dbReference type="Gene3D" id="3.90.550.10">
    <property type="entry name" value="Spore Coat Polysaccharide Biosynthesis Protein SpsA, Chain A"/>
    <property type="match status" value="1"/>
</dbReference>
<evidence type="ECO:0000313" key="5">
    <source>
        <dbReference type="Proteomes" id="UP001597118"/>
    </source>
</evidence>
<dbReference type="InterPro" id="IPR029044">
    <property type="entry name" value="Nucleotide-diphossugar_trans"/>
</dbReference>
<keyword evidence="1" id="KW-0328">Glycosyltransferase</keyword>
<dbReference type="InterPro" id="IPR050748">
    <property type="entry name" value="Glycosyltrans_8_dom-fam"/>
</dbReference>
<dbReference type="PANTHER" id="PTHR13778:SF47">
    <property type="entry name" value="LIPOPOLYSACCHARIDE 1,3-GALACTOSYLTRANSFERASE"/>
    <property type="match status" value="1"/>
</dbReference>
<dbReference type="EMBL" id="JBHUDG010000018">
    <property type="protein sequence ID" value="MFD1630597.1"/>
    <property type="molecule type" value="Genomic_DNA"/>
</dbReference>
<gene>
    <name evidence="4" type="ORF">ACFSAH_11960</name>
</gene>
<protein>
    <submittedName>
        <fullName evidence="4">Glycosyltransferase family 8 protein</fullName>
    </submittedName>
</protein>
<name>A0ABW4IDU5_9SPHI</name>
<organism evidence="4 5">
    <name type="scientific">Pseudopedobacter beijingensis</name>
    <dbReference type="NCBI Taxonomy" id="1207056"/>
    <lineage>
        <taxon>Bacteria</taxon>
        <taxon>Pseudomonadati</taxon>
        <taxon>Bacteroidota</taxon>
        <taxon>Sphingobacteriia</taxon>
        <taxon>Sphingobacteriales</taxon>
        <taxon>Sphingobacteriaceae</taxon>
        <taxon>Pseudopedobacter</taxon>
    </lineage>
</organism>
<keyword evidence="2" id="KW-0808">Transferase</keyword>
<keyword evidence="5" id="KW-1185">Reference proteome</keyword>
<dbReference type="InterPro" id="IPR002495">
    <property type="entry name" value="Glyco_trans_8"/>
</dbReference>
<dbReference type="Pfam" id="PF01501">
    <property type="entry name" value="Glyco_transf_8"/>
    <property type="match status" value="1"/>
</dbReference>
<sequence length="295" mass="34724">MTKRENITIVVACDNHYLIMLAALLKSIEINHISEEYIDVWIVEDNITRKNKKKLQDSISGNTMGLNWISSKKAIPQGMSLPLDKNTYPLNIFMRLFIPYFLPKEIDKALYLDVDMLVLEDISKLWNTNIENYIAGAVTDSICKITRIGIKNYQELGLEPSAPYFNSGLLLMNLKKWIEYNVTPKVIECVNKNRNYASFSDQYGLNVILSDKWLELDPLWNYYSNGNHPSPYLIHFFHRKPFYKTYNYNKDYQNIFYQYLEQTKWKGEKPIGELKRYLVKFGNVVEKIPLLFKKK</sequence>
<dbReference type="SUPFAM" id="SSF53448">
    <property type="entry name" value="Nucleotide-diphospho-sugar transferases"/>
    <property type="match status" value="1"/>
</dbReference>
<evidence type="ECO:0000256" key="1">
    <source>
        <dbReference type="ARBA" id="ARBA00022676"/>
    </source>
</evidence>
<comment type="caution">
    <text evidence="4">The sequence shown here is derived from an EMBL/GenBank/DDBJ whole genome shotgun (WGS) entry which is preliminary data.</text>
</comment>
<evidence type="ECO:0000256" key="3">
    <source>
        <dbReference type="ARBA" id="ARBA00022723"/>
    </source>
</evidence>